<evidence type="ECO:0000256" key="1">
    <source>
        <dbReference type="SAM" id="Phobius"/>
    </source>
</evidence>
<gene>
    <name evidence="2" type="ORF">ACS15_3707</name>
</gene>
<organism evidence="2 3">
    <name type="scientific">Ralstonia insidiosa</name>
    <dbReference type="NCBI Taxonomy" id="190721"/>
    <lineage>
        <taxon>Bacteria</taxon>
        <taxon>Pseudomonadati</taxon>
        <taxon>Pseudomonadota</taxon>
        <taxon>Betaproteobacteria</taxon>
        <taxon>Burkholderiales</taxon>
        <taxon>Burkholderiaceae</taxon>
        <taxon>Ralstonia</taxon>
    </lineage>
</organism>
<dbReference type="KEGG" id="rin:ACS15_3707"/>
<accession>A0AAC9BD02</accession>
<keyword evidence="1" id="KW-1133">Transmembrane helix</keyword>
<evidence type="ECO:0000313" key="2">
    <source>
        <dbReference type="EMBL" id="ANH71701.1"/>
    </source>
</evidence>
<name>A0AAC9BD02_9RALS</name>
<sequence>MGCVVCLGLAFVLLNTVLSELSLNEHLVYLGSIVVGGIAGRVVAWRKWRALLQASKSSS</sequence>
<dbReference type="Proteomes" id="UP000077927">
    <property type="component" value="Chromosome 1"/>
</dbReference>
<dbReference type="EMBL" id="CP012605">
    <property type="protein sequence ID" value="ANH71701.1"/>
    <property type="molecule type" value="Genomic_DNA"/>
</dbReference>
<dbReference type="AlphaFoldDB" id="A0AAC9BD02"/>
<protein>
    <submittedName>
        <fullName evidence="2">Membrane protein</fullName>
    </submittedName>
</protein>
<keyword evidence="1" id="KW-0812">Transmembrane</keyword>
<keyword evidence="1" id="KW-0472">Membrane</keyword>
<feature type="transmembrane region" description="Helical" evidence="1">
    <location>
        <begin position="29"/>
        <end position="48"/>
    </location>
</feature>
<evidence type="ECO:0000313" key="3">
    <source>
        <dbReference type="Proteomes" id="UP000077927"/>
    </source>
</evidence>
<proteinExistence type="predicted"/>
<reference evidence="2 3" key="1">
    <citation type="submission" date="2015-09" db="EMBL/GenBank/DDBJ databases">
        <authorList>
            <person name="Xu Y."/>
            <person name="Nagy A."/>
            <person name="Liu N.T."/>
            <person name="Nou X."/>
        </authorList>
    </citation>
    <scope>NUCLEOTIDE SEQUENCE [LARGE SCALE GENOMIC DNA]</scope>
    <source>
        <strain evidence="2 3">FC1138</strain>
    </source>
</reference>